<evidence type="ECO:0000256" key="1">
    <source>
        <dbReference type="SAM" id="MobiDB-lite"/>
    </source>
</evidence>
<protein>
    <submittedName>
        <fullName evidence="2">Uncharacterized protein</fullName>
    </submittedName>
</protein>
<evidence type="ECO:0000313" key="3">
    <source>
        <dbReference type="Proteomes" id="UP001066276"/>
    </source>
</evidence>
<dbReference type="Proteomes" id="UP001066276">
    <property type="component" value="Chromosome 3_2"/>
</dbReference>
<keyword evidence="3" id="KW-1185">Reference proteome</keyword>
<proteinExistence type="predicted"/>
<sequence>MMGMPDQDCTAVRPLSLTQGTPALAPLLQQPLGPQQRSPDAGLATSPSGAARSRHPLSSLACRSVPLCHSGPWPAPVNATGS</sequence>
<evidence type="ECO:0000313" key="2">
    <source>
        <dbReference type="EMBL" id="KAJ1181936.1"/>
    </source>
</evidence>
<feature type="compositionally biased region" description="Low complexity" evidence="1">
    <location>
        <begin position="22"/>
        <end position="36"/>
    </location>
</feature>
<feature type="region of interest" description="Disordered" evidence="1">
    <location>
        <begin position="1"/>
        <end position="57"/>
    </location>
</feature>
<organism evidence="2 3">
    <name type="scientific">Pleurodeles waltl</name>
    <name type="common">Iberian ribbed newt</name>
    <dbReference type="NCBI Taxonomy" id="8319"/>
    <lineage>
        <taxon>Eukaryota</taxon>
        <taxon>Metazoa</taxon>
        <taxon>Chordata</taxon>
        <taxon>Craniata</taxon>
        <taxon>Vertebrata</taxon>
        <taxon>Euteleostomi</taxon>
        <taxon>Amphibia</taxon>
        <taxon>Batrachia</taxon>
        <taxon>Caudata</taxon>
        <taxon>Salamandroidea</taxon>
        <taxon>Salamandridae</taxon>
        <taxon>Pleurodelinae</taxon>
        <taxon>Pleurodeles</taxon>
    </lineage>
</organism>
<name>A0AAV7TZT6_PLEWA</name>
<comment type="caution">
    <text evidence="2">The sequence shown here is derived from an EMBL/GenBank/DDBJ whole genome shotgun (WGS) entry which is preliminary data.</text>
</comment>
<dbReference type="EMBL" id="JANPWB010000006">
    <property type="protein sequence ID" value="KAJ1181936.1"/>
    <property type="molecule type" value="Genomic_DNA"/>
</dbReference>
<gene>
    <name evidence="2" type="ORF">NDU88_007135</name>
</gene>
<accession>A0AAV7TZT6</accession>
<dbReference type="AlphaFoldDB" id="A0AAV7TZT6"/>
<reference evidence="2" key="1">
    <citation type="journal article" date="2022" name="bioRxiv">
        <title>Sequencing and chromosome-scale assembly of the giantPleurodeles waltlgenome.</title>
        <authorList>
            <person name="Brown T."/>
            <person name="Elewa A."/>
            <person name="Iarovenko S."/>
            <person name="Subramanian E."/>
            <person name="Araus A.J."/>
            <person name="Petzold A."/>
            <person name="Susuki M."/>
            <person name="Suzuki K.-i.T."/>
            <person name="Hayashi T."/>
            <person name="Toyoda A."/>
            <person name="Oliveira C."/>
            <person name="Osipova E."/>
            <person name="Leigh N.D."/>
            <person name="Simon A."/>
            <person name="Yun M.H."/>
        </authorList>
    </citation>
    <scope>NUCLEOTIDE SEQUENCE</scope>
    <source>
        <strain evidence="2">20211129_DDA</strain>
        <tissue evidence="2">Liver</tissue>
    </source>
</reference>